<dbReference type="PANTHER" id="PTHR33841:SF1">
    <property type="entry name" value="DNA METHYLTRANSFERASE A"/>
    <property type="match status" value="1"/>
</dbReference>
<keyword evidence="2" id="KW-0489">Methyltransferase</keyword>
<dbReference type="Proteomes" id="UP000029614">
    <property type="component" value="Unassembled WGS sequence"/>
</dbReference>
<dbReference type="GO" id="GO:0009007">
    <property type="term" value="F:site-specific DNA-methyltransferase (adenine-specific) activity"/>
    <property type="evidence" value="ECO:0007669"/>
    <property type="project" value="UniProtKB-EC"/>
</dbReference>
<comment type="catalytic activity">
    <reaction evidence="5">
        <text>a 2'-deoxyadenosine in DNA + S-adenosyl-L-methionine = an N(6)-methyl-2'-deoxyadenosine in DNA + S-adenosyl-L-homocysteine + H(+)</text>
        <dbReference type="Rhea" id="RHEA:15197"/>
        <dbReference type="Rhea" id="RHEA-COMP:12418"/>
        <dbReference type="Rhea" id="RHEA-COMP:12419"/>
        <dbReference type="ChEBI" id="CHEBI:15378"/>
        <dbReference type="ChEBI" id="CHEBI:57856"/>
        <dbReference type="ChEBI" id="CHEBI:59789"/>
        <dbReference type="ChEBI" id="CHEBI:90615"/>
        <dbReference type="ChEBI" id="CHEBI:90616"/>
        <dbReference type="EC" id="2.1.1.72"/>
    </reaction>
</comment>
<evidence type="ECO:0000256" key="4">
    <source>
        <dbReference type="ARBA" id="ARBA00022691"/>
    </source>
</evidence>
<dbReference type="InterPro" id="IPR050953">
    <property type="entry name" value="N4_N6_ade-DNA_methylase"/>
</dbReference>
<proteinExistence type="predicted"/>
<keyword evidence="8" id="KW-0540">Nuclease</keyword>
<keyword evidence="8" id="KW-0255">Endonuclease</keyword>
<dbReference type="GO" id="GO:0004519">
    <property type="term" value="F:endonuclease activity"/>
    <property type="evidence" value="ECO:0007669"/>
    <property type="project" value="UniProtKB-KW"/>
</dbReference>
<evidence type="ECO:0000256" key="3">
    <source>
        <dbReference type="ARBA" id="ARBA00022679"/>
    </source>
</evidence>
<dbReference type="GO" id="GO:0003676">
    <property type="term" value="F:nucleic acid binding"/>
    <property type="evidence" value="ECO:0007669"/>
    <property type="project" value="InterPro"/>
</dbReference>
<evidence type="ECO:0000256" key="6">
    <source>
        <dbReference type="SAM" id="Coils"/>
    </source>
</evidence>
<protein>
    <recommendedName>
        <fullName evidence="1">site-specific DNA-methyltransferase (adenine-specific)</fullName>
        <ecNumber evidence="1">2.1.1.72</ecNumber>
    </recommendedName>
</protein>
<reference evidence="8 9" key="1">
    <citation type="submission" date="2014-07" db="EMBL/GenBank/DDBJ databases">
        <authorList>
            <person name="McCorrison J."/>
            <person name="Sanka R."/>
            <person name="Torralba M."/>
            <person name="Gillis M."/>
            <person name="Haft D.H."/>
            <person name="Methe B."/>
            <person name="Sutton G."/>
            <person name="Nelson K.E."/>
        </authorList>
    </citation>
    <scope>NUCLEOTIDE SEQUENCE [LARGE SCALE GENOMIC DNA]</scope>
    <source>
        <strain evidence="8 9">DNF00058</strain>
    </source>
</reference>
<evidence type="ECO:0000313" key="8">
    <source>
        <dbReference type="EMBL" id="KGF50739.1"/>
    </source>
</evidence>
<dbReference type="AlphaFoldDB" id="A0A096CZM6"/>
<comment type="caution">
    <text evidence="8">The sequence shown here is derived from an EMBL/GenBank/DDBJ whole genome shotgun (WGS) entry which is preliminary data.</text>
</comment>
<dbReference type="SUPFAM" id="SSF53335">
    <property type="entry name" value="S-adenosyl-L-methionine-dependent methyltransferases"/>
    <property type="match status" value="1"/>
</dbReference>
<dbReference type="PROSITE" id="PS00092">
    <property type="entry name" value="N6_MTASE"/>
    <property type="match status" value="1"/>
</dbReference>
<dbReference type="GO" id="GO:0006304">
    <property type="term" value="P:DNA modification"/>
    <property type="evidence" value="ECO:0007669"/>
    <property type="project" value="InterPro"/>
</dbReference>
<feature type="coiled-coil region" evidence="6">
    <location>
        <begin position="708"/>
        <end position="735"/>
    </location>
</feature>
<evidence type="ECO:0000256" key="2">
    <source>
        <dbReference type="ARBA" id="ARBA00022603"/>
    </source>
</evidence>
<dbReference type="EMBL" id="JRNU01000072">
    <property type="protein sequence ID" value="KGF50739.1"/>
    <property type="molecule type" value="Genomic_DNA"/>
</dbReference>
<dbReference type="RefSeq" id="WP_036856868.1">
    <property type="nucleotide sequence ID" value="NZ_JRNU01000072.1"/>
</dbReference>
<keyword evidence="9" id="KW-1185">Reference proteome</keyword>
<evidence type="ECO:0000256" key="5">
    <source>
        <dbReference type="ARBA" id="ARBA00047942"/>
    </source>
</evidence>
<evidence type="ECO:0000259" key="7">
    <source>
        <dbReference type="Pfam" id="PF07669"/>
    </source>
</evidence>
<keyword evidence="4" id="KW-0949">S-adenosyl-L-methionine</keyword>
<dbReference type="Pfam" id="PF07669">
    <property type="entry name" value="Eco57I"/>
    <property type="match status" value="1"/>
</dbReference>
<dbReference type="EC" id="2.1.1.72" evidence="1"/>
<dbReference type="InterPro" id="IPR011639">
    <property type="entry name" value="MethylTrfase_TaqI-like_dom"/>
</dbReference>
<feature type="domain" description="Type II methyltransferase M.TaqI-like" evidence="7">
    <location>
        <begin position="534"/>
        <end position="858"/>
    </location>
</feature>
<sequence length="1273" mass="146400">MAYTAEQLSTIFQSKFNLKEWTQFLTNFIGAKIIRQVPEQLELDPSEGKGYYLGQKATTDNYEIGLFYIKTNTSVKNRRVGLRQIVKPYLRYLVDAALVVFDDGNNWRLSFVCDIKGESTSPKRYTFVFGDSGSYYNTAVSRFSNLQNKGVNFANLKEAFSVEALSKDFYTKLYSWYQWALSDEVNVTFPNNPDTEKDDRENMNVKLIRLITRLLFVWFVKQKNLVPNNIFDIAQLKKILVDFNPYATDNGNYYNAILQNLFFATLNCAIIDEEGSSRQFAIAKSARDTRNLYRYAEMFSISEDEVVKLFAKVPFLNGGLFECLDKPKGLYLKQEYDVLYDGFSRNGTRSSNGNFKYRAFIPNILFFNDDELHPGLINLLSQYNFTIEENSPTDAVVSLDPELLGRVFENLLADFNEETHVSARKSTGSFYTPREIVDYMVDESIKSYLLGKDSLGIDANSLNELFVKKNIPANWNVSTCHDVAEALKNIKILDPACGSGAFPMGCLHRIVELEEILSKGNIDRYNLKLSIIENCVYGVDIQPIAMLICKLRFFISLICEQTNVDFNSPETNFGINTLPNLETKFVAANSLISADIRSYENDWTADEKLSQLKEQLLNIRNEHFLAKGRKAKRQSQRMDEAKREEIMNYIVKHSTEPDASVISVLEKEVERLQVNLKEYEKEVWVNKTRPAEVNLFGVVESPDAIFREDINKKKRDELNAQIRTLENNIRKEKSKGEIVGFEAAVKQITEWNPYDQNSVSTFFDPEWMFCLKEKFDIVIGNPPYISTKGVKKEDKKRYEKEFGFSDDTYNLFTFKGLSLCKEGGVLSYITPKTFWTTQTKRNMRDLILSKRIDYIFDTANPFEAVMVDTCITQTANLPMPEGHKVCFFDGTEDLLVPLQYAPIKQSVFINTQNSVIFKPTDLNLRIYELYGKKVKELFDKWWDKIETSKKIAKNQKELETYRASLKPGDVALLGCLTEGGQGLATANNGKYIAVRRSTKWAKNIIESRPKKLAEAINKKKVRVPQLANFANEKAFLDTLSEKEIATLFDTLKEQYGRDIFGQGYIYKIIDDSELANVDELSKEEKENGIDTSKNYYVPYDKGDKDGNRWYLETPFAIAWSKENVQFLKTNSGKKGEGMPVVRNPQFYFREGLCWSDINTTFLKCRKKEKSIHDVKSMSIFGVSDLVEEDYIITLINSTFISYYVDNFVNNTQTFQINDARQLPVIIPRKEENEQAVKFITKAIEIKKGVLSATESLDTIQKEVDLYVEKLYHL</sequence>
<organism evidence="8 9">
    <name type="scientific">Prevotella amnii DNF00058</name>
    <dbReference type="NCBI Taxonomy" id="1401066"/>
    <lineage>
        <taxon>Bacteria</taxon>
        <taxon>Pseudomonadati</taxon>
        <taxon>Bacteroidota</taxon>
        <taxon>Bacteroidia</taxon>
        <taxon>Bacteroidales</taxon>
        <taxon>Prevotellaceae</taxon>
        <taxon>Prevotella</taxon>
    </lineage>
</organism>
<dbReference type="InterPro" id="IPR029063">
    <property type="entry name" value="SAM-dependent_MTases_sf"/>
</dbReference>
<gene>
    <name evidence="8" type="ORF">HMPREF9302_09755</name>
</gene>
<evidence type="ECO:0000256" key="1">
    <source>
        <dbReference type="ARBA" id="ARBA00011900"/>
    </source>
</evidence>
<keyword evidence="3" id="KW-0808">Transferase</keyword>
<keyword evidence="6" id="KW-0175">Coiled coil</keyword>
<dbReference type="InterPro" id="IPR002052">
    <property type="entry name" value="DNA_methylase_N6_adenine_CS"/>
</dbReference>
<dbReference type="Gene3D" id="3.40.50.150">
    <property type="entry name" value="Vaccinia Virus protein VP39"/>
    <property type="match status" value="2"/>
</dbReference>
<dbReference type="GO" id="GO:0032259">
    <property type="term" value="P:methylation"/>
    <property type="evidence" value="ECO:0007669"/>
    <property type="project" value="UniProtKB-KW"/>
</dbReference>
<name>A0A096CZM6_9BACT</name>
<evidence type="ECO:0000313" key="9">
    <source>
        <dbReference type="Proteomes" id="UP000029614"/>
    </source>
</evidence>
<accession>A0A096CZM6</accession>
<dbReference type="PANTHER" id="PTHR33841">
    <property type="entry name" value="DNA METHYLTRANSFERASE YEEA-RELATED"/>
    <property type="match status" value="1"/>
</dbReference>
<dbReference type="OrthoDB" id="32195at2"/>
<dbReference type="PRINTS" id="PR00507">
    <property type="entry name" value="N12N6MTFRASE"/>
</dbReference>
<keyword evidence="8" id="KW-0378">Hydrolase</keyword>